<protein>
    <recommendedName>
        <fullName evidence="3">DUF4440 domain-containing protein</fullName>
    </recommendedName>
</protein>
<sequence length="146" mass="15725">MRPTLHHPAAQDSAEDVVRRFAAELQEAGDTFDADAYDRAFADDVLWGSPYGATLAGFAPLNTIHRRLMAGARDAVDPDAPPVGAPASRFEVVAVRAPAPGVIVAQIRRRAVAEGGFSEMALYVLIERDGDWWLAAAQNTPIVTDR</sequence>
<accession>A0ABN0TY86</accession>
<evidence type="ECO:0000313" key="2">
    <source>
        <dbReference type="Proteomes" id="UP001500967"/>
    </source>
</evidence>
<dbReference type="SUPFAM" id="SSF54427">
    <property type="entry name" value="NTF2-like"/>
    <property type="match status" value="1"/>
</dbReference>
<dbReference type="EMBL" id="BAAAGX010000007">
    <property type="protein sequence ID" value="GAA0233177.1"/>
    <property type="molecule type" value="Genomic_DNA"/>
</dbReference>
<dbReference type="Proteomes" id="UP001500967">
    <property type="component" value="Unassembled WGS sequence"/>
</dbReference>
<proteinExistence type="predicted"/>
<keyword evidence="2" id="KW-1185">Reference proteome</keyword>
<dbReference type="Gene3D" id="3.10.450.50">
    <property type="match status" value="1"/>
</dbReference>
<organism evidence="1 2">
    <name type="scientific">Cryptosporangium japonicum</name>
    <dbReference type="NCBI Taxonomy" id="80872"/>
    <lineage>
        <taxon>Bacteria</taxon>
        <taxon>Bacillati</taxon>
        <taxon>Actinomycetota</taxon>
        <taxon>Actinomycetes</taxon>
        <taxon>Cryptosporangiales</taxon>
        <taxon>Cryptosporangiaceae</taxon>
        <taxon>Cryptosporangium</taxon>
    </lineage>
</organism>
<evidence type="ECO:0008006" key="3">
    <source>
        <dbReference type="Google" id="ProtNLM"/>
    </source>
</evidence>
<dbReference type="InterPro" id="IPR032710">
    <property type="entry name" value="NTF2-like_dom_sf"/>
</dbReference>
<dbReference type="RefSeq" id="WP_344648290.1">
    <property type="nucleotide sequence ID" value="NZ_BAAAGX010000007.1"/>
</dbReference>
<evidence type="ECO:0000313" key="1">
    <source>
        <dbReference type="EMBL" id="GAA0233177.1"/>
    </source>
</evidence>
<comment type="caution">
    <text evidence="1">The sequence shown here is derived from an EMBL/GenBank/DDBJ whole genome shotgun (WGS) entry which is preliminary data.</text>
</comment>
<gene>
    <name evidence="1" type="ORF">GCM10009539_18140</name>
</gene>
<reference evidence="1 2" key="1">
    <citation type="journal article" date="2019" name="Int. J. Syst. Evol. Microbiol.">
        <title>The Global Catalogue of Microorganisms (GCM) 10K type strain sequencing project: providing services to taxonomists for standard genome sequencing and annotation.</title>
        <authorList>
            <consortium name="The Broad Institute Genomics Platform"/>
            <consortium name="The Broad Institute Genome Sequencing Center for Infectious Disease"/>
            <person name="Wu L."/>
            <person name="Ma J."/>
        </authorList>
    </citation>
    <scope>NUCLEOTIDE SEQUENCE [LARGE SCALE GENOMIC DNA]</scope>
    <source>
        <strain evidence="1 2">JCM 10425</strain>
    </source>
</reference>
<name>A0ABN0TY86_9ACTN</name>